<accession>A0A175VK11</accession>
<dbReference type="HAMAP" id="MF_01246">
    <property type="entry name" value="COD"/>
    <property type="match status" value="1"/>
</dbReference>
<reference evidence="7 8" key="1">
    <citation type="submission" date="2016-02" db="EMBL/GenBank/DDBJ databases">
        <title>Draft genome sequence of Aeromonas trota strain 1999lcr isolated from cerebrospinal fluid (CSF).</title>
        <authorList>
            <person name="Dallagassa C.B."/>
            <person name="Prediger K.C."/>
            <person name="Weiss V.A."/>
            <person name="Assis F.E."/>
            <person name="Baura V."/>
            <person name="Cruz L.M."/>
            <person name="Souza E.M."/>
            <person name="Pedrosa F.O."/>
            <person name="Fadel-Picheth C.M."/>
        </authorList>
    </citation>
    <scope>NUCLEOTIDE SEQUENCE [LARGE SCALE GENOMIC DNA]</scope>
    <source>
        <strain evidence="7 8">1999lcr</strain>
    </source>
</reference>
<comment type="similarity">
    <text evidence="6">Belongs to the YdjC deacetylase family.</text>
</comment>
<keyword evidence="3 6" id="KW-0378">Hydrolase</keyword>
<keyword evidence="4 6" id="KW-0460">Magnesium</keyword>
<comment type="caution">
    <text evidence="7">The sequence shown here is derived from an EMBL/GenBank/DDBJ whole genome shotgun (WGS) entry which is preliminary data.</text>
</comment>
<dbReference type="EMBL" id="JMGO02000003">
    <property type="protein sequence ID" value="KXU80797.1"/>
    <property type="molecule type" value="Genomic_DNA"/>
</dbReference>
<dbReference type="CDD" id="cd10803">
    <property type="entry name" value="YdjC_EF3048_like"/>
    <property type="match status" value="1"/>
</dbReference>
<sequence length="257" mass="28919">MSKRLIINADDFGLCRAQNYGIIEAFTQGIVSSTTAIVTSPAIEHAAWLAGCFPELPVGLHFILSWGRPLTPLTCLVNEQGMLDKGIWQKSEAGTLDPEEVRCELASQYQRFITLFGKAPTHIDSHHHVHMLPTLYPLVEAFAMEHRLPLRIDRGEIARHGLSVHHTLSCDQFDARFYGEQLTRDSLLQLLDEADELGASSLEIMCHPSFIDLEMQGSSYCQPRLTELAILTDPALPPLIARRGYRLANYREWHTES</sequence>
<keyword evidence="5 6" id="KW-0119">Carbohydrate metabolism</keyword>
<organism evidence="7 8">
    <name type="scientific">Aeromonas enteropelogenes</name>
    <name type="common">Aeromonas trota</name>
    <dbReference type="NCBI Taxonomy" id="29489"/>
    <lineage>
        <taxon>Bacteria</taxon>
        <taxon>Pseudomonadati</taxon>
        <taxon>Pseudomonadota</taxon>
        <taxon>Gammaproteobacteria</taxon>
        <taxon>Aeromonadales</taxon>
        <taxon>Aeromonadaceae</taxon>
        <taxon>Aeromonas</taxon>
    </lineage>
</organism>
<dbReference type="PANTHER" id="PTHR31609:SF1">
    <property type="entry name" value="CARBOHYDRATE DEACETYLASE"/>
    <property type="match status" value="1"/>
</dbReference>
<dbReference type="RefSeq" id="WP_026457344.1">
    <property type="nucleotide sequence ID" value="NZ_JMGO02000003.1"/>
</dbReference>
<dbReference type="AlphaFoldDB" id="A0A175VK11"/>
<dbReference type="GO" id="GO:0052777">
    <property type="term" value="P:diacetylchitobiose catabolic process"/>
    <property type="evidence" value="ECO:0007669"/>
    <property type="project" value="TreeGrafter"/>
</dbReference>
<evidence type="ECO:0000256" key="2">
    <source>
        <dbReference type="ARBA" id="ARBA00022723"/>
    </source>
</evidence>
<dbReference type="EC" id="3.5.1.-" evidence="6"/>
<evidence type="ECO:0000256" key="6">
    <source>
        <dbReference type="HAMAP-Rule" id="MF_01246"/>
    </source>
</evidence>
<evidence type="ECO:0000256" key="1">
    <source>
        <dbReference type="ARBA" id="ARBA00001946"/>
    </source>
</evidence>
<dbReference type="Gene3D" id="3.20.20.370">
    <property type="entry name" value="Glycoside hydrolase/deacetylase"/>
    <property type="match status" value="1"/>
</dbReference>
<dbReference type="PANTHER" id="PTHR31609">
    <property type="entry name" value="YDJC DEACETYLASE FAMILY MEMBER"/>
    <property type="match status" value="1"/>
</dbReference>
<dbReference type="NCBIfam" id="NF002559">
    <property type="entry name" value="PRK02134.1"/>
    <property type="match status" value="1"/>
</dbReference>
<feature type="binding site" evidence="6">
    <location>
        <position position="126"/>
    </location>
    <ligand>
        <name>Mg(2+)</name>
        <dbReference type="ChEBI" id="CHEBI:18420"/>
    </ligand>
</feature>
<evidence type="ECO:0000256" key="3">
    <source>
        <dbReference type="ARBA" id="ARBA00022801"/>
    </source>
</evidence>
<evidence type="ECO:0000313" key="7">
    <source>
        <dbReference type="EMBL" id="KXU80797.1"/>
    </source>
</evidence>
<dbReference type="GO" id="GO:0019213">
    <property type="term" value="F:deacetylase activity"/>
    <property type="evidence" value="ECO:0007669"/>
    <property type="project" value="TreeGrafter"/>
</dbReference>
<evidence type="ECO:0000313" key="8">
    <source>
        <dbReference type="Proteomes" id="UP000078435"/>
    </source>
</evidence>
<dbReference type="InterPro" id="IPR022948">
    <property type="entry name" value="COD_ChbG_bac"/>
</dbReference>
<evidence type="ECO:0000256" key="5">
    <source>
        <dbReference type="ARBA" id="ARBA00023277"/>
    </source>
</evidence>
<dbReference type="GO" id="GO:0016811">
    <property type="term" value="F:hydrolase activity, acting on carbon-nitrogen (but not peptide) bonds, in linear amides"/>
    <property type="evidence" value="ECO:0007669"/>
    <property type="project" value="UniProtKB-UniRule"/>
</dbReference>
<gene>
    <name evidence="7" type="ORF">LCR_11995</name>
</gene>
<evidence type="ECO:0000256" key="4">
    <source>
        <dbReference type="ARBA" id="ARBA00022842"/>
    </source>
</evidence>
<dbReference type="InterPro" id="IPR006879">
    <property type="entry name" value="YdjC-like"/>
</dbReference>
<keyword evidence="2 6" id="KW-0479">Metal-binding</keyword>
<proteinExistence type="inferred from homology"/>
<comment type="cofactor">
    <cofactor evidence="1 6">
        <name>Mg(2+)</name>
        <dbReference type="ChEBI" id="CHEBI:18420"/>
    </cofactor>
</comment>
<dbReference type="GO" id="GO:0046872">
    <property type="term" value="F:metal ion binding"/>
    <property type="evidence" value="ECO:0007669"/>
    <property type="project" value="UniProtKB-KW"/>
</dbReference>
<dbReference type="Proteomes" id="UP000078435">
    <property type="component" value="Unassembled WGS sequence"/>
</dbReference>
<dbReference type="Pfam" id="PF04794">
    <property type="entry name" value="YdjC"/>
    <property type="match status" value="1"/>
</dbReference>
<comment type="subunit">
    <text evidence="6">Homodimer.</text>
</comment>
<feature type="binding site" evidence="6">
    <location>
        <position position="61"/>
    </location>
    <ligand>
        <name>Mg(2+)</name>
        <dbReference type="ChEBI" id="CHEBI:18420"/>
    </ligand>
</feature>
<dbReference type="GO" id="GO:0000272">
    <property type="term" value="P:polysaccharide catabolic process"/>
    <property type="evidence" value="ECO:0007669"/>
    <property type="project" value="InterPro"/>
</dbReference>
<protein>
    <recommendedName>
        <fullName evidence="6">Carbohydrate deacetylase</fullName>
        <ecNumber evidence="6">3.5.1.-</ecNumber>
    </recommendedName>
</protein>
<comment type="function">
    <text evidence="6">Probably catalyzes the deacetylation of acetylated carbohydrates an important step in the degradation of oligosaccharides.</text>
</comment>
<dbReference type="SUPFAM" id="SSF88713">
    <property type="entry name" value="Glycoside hydrolase/deacetylase"/>
    <property type="match status" value="1"/>
</dbReference>
<dbReference type="OrthoDB" id="9774177at2"/>
<name>A0A175VK11_AEREN</name>
<dbReference type="InterPro" id="IPR011330">
    <property type="entry name" value="Glyco_hydro/deAcase_b/a-brl"/>
</dbReference>